<dbReference type="InterPro" id="IPR006630">
    <property type="entry name" value="La_HTH"/>
</dbReference>
<comment type="caution">
    <text evidence="12">The sequence shown here is derived from an EMBL/GenBank/DDBJ whole genome shotgun (WGS) entry which is preliminary data.</text>
</comment>
<proteinExistence type="inferred from homology"/>
<feature type="domain" description="RRM" evidence="9">
    <location>
        <begin position="254"/>
        <end position="318"/>
    </location>
</feature>
<evidence type="ECO:0000256" key="2">
    <source>
        <dbReference type="ARBA" id="ARBA00008680"/>
    </source>
</evidence>
<dbReference type="PANTHER" id="PTHR22792">
    <property type="entry name" value="LUPUS LA PROTEIN-RELATED"/>
    <property type="match status" value="1"/>
</dbReference>
<reference evidence="12 13" key="1">
    <citation type="submission" date="2019-08" db="EMBL/GenBank/DDBJ databases">
        <title>The genome of the soybean aphid Biotype 1, its phylome, world population structure and adaptation to the North American continent.</title>
        <authorList>
            <person name="Giordano R."/>
            <person name="Donthu R.K."/>
            <person name="Hernandez A.G."/>
            <person name="Wright C.L."/>
            <person name="Zimin A.V."/>
        </authorList>
    </citation>
    <scope>NUCLEOTIDE SEQUENCE [LARGE SCALE GENOMIC DNA]</scope>
    <source>
        <tissue evidence="12">Whole aphids</tissue>
    </source>
</reference>
<gene>
    <name evidence="12" type="ORF">AGLY_011166</name>
</gene>
<dbReference type="CDD" id="cd07323">
    <property type="entry name" value="LAM"/>
    <property type="match status" value="1"/>
</dbReference>
<organism evidence="12 13">
    <name type="scientific">Aphis glycines</name>
    <name type="common">Soybean aphid</name>
    <dbReference type="NCBI Taxonomy" id="307491"/>
    <lineage>
        <taxon>Eukaryota</taxon>
        <taxon>Metazoa</taxon>
        <taxon>Ecdysozoa</taxon>
        <taxon>Arthropoda</taxon>
        <taxon>Hexapoda</taxon>
        <taxon>Insecta</taxon>
        <taxon>Pterygota</taxon>
        <taxon>Neoptera</taxon>
        <taxon>Paraneoptera</taxon>
        <taxon>Hemiptera</taxon>
        <taxon>Sternorrhyncha</taxon>
        <taxon>Aphidomorpha</taxon>
        <taxon>Aphidoidea</taxon>
        <taxon>Aphididae</taxon>
        <taxon>Aphidini</taxon>
        <taxon>Aphis</taxon>
        <taxon>Aphis</taxon>
    </lineage>
</organism>
<feature type="compositionally biased region" description="Basic residues" evidence="8">
    <location>
        <begin position="386"/>
        <end position="396"/>
    </location>
</feature>
<evidence type="ECO:0000256" key="4">
    <source>
        <dbReference type="ARBA" id="ARBA00023015"/>
    </source>
</evidence>
<evidence type="ECO:0000313" key="13">
    <source>
        <dbReference type="Proteomes" id="UP000475862"/>
    </source>
</evidence>
<evidence type="ECO:0000256" key="6">
    <source>
        <dbReference type="ARBA" id="ARBA00023242"/>
    </source>
</evidence>
<dbReference type="SUPFAM" id="SSF54928">
    <property type="entry name" value="RNA-binding domain, RBD"/>
    <property type="match status" value="1"/>
</dbReference>
<dbReference type="Gene3D" id="1.10.10.10">
    <property type="entry name" value="Winged helix-like DNA-binding domain superfamily/Winged helix DNA-binding domain"/>
    <property type="match status" value="1"/>
</dbReference>
<name>A0A6G0TE00_APHGL</name>
<feature type="compositionally biased region" description="Basic and acidic residues" evidence="8">
    <location>
        <begin position="397"/>
        <end position="406"/>
    </location>
</feature>
<dbReference type="PROSITE" id="PS50102">
    <property type="entry name" value="RRM"/>
    <property type="match status" value="1"/>
</dbReference>
<dbReference type="InterPro" id="IPR036390">
    <property type="entry name" value="WH_DNA-bd_sf"/>
</dbReference>
<keyword evidence="5" id="KW-0804">Transcription</keyword>
<dbReference type="GO" id="GO:1990904">
    <property type="term" value="C:ribonucleoprotein complex"/>
    <property type="evidence" value="ECO:0007669"/>
    <property type="project" value="UniProtKB-UniRule"/>
</dbReference>
<sequence length="680" mass="79831">MRTIHVKLTNQIGQIWQTKFRQVHFRSKKNFWLGCYQLLDASDGKRNFVSRYLVTFKLIRFFGARRPQIKPQNIIQLLRLPAAACSNDSFTVHSLLGYFKSYFYFYLCCLLSNTQSVLNLGRWYVLNPDTITYKTMEPSSDISIESVEENVLKSSLNRVRKRKKQLYTDLKQLMEFYLSDANLRKDRYFGNLMQTSISINTFLNCNKIKSLTQNPEDIIKALENSNVLSVSDCKTKIYRIKPIEDKTPEDIERCTIYVEQLPPKADHDWIKSMFEKYGSVAYISLPKFKSGIIKRFAFIEFDNEESAVKVLEEYKKLHAVSKILPEELQSIITFKEDEDKNIIDERTNDDNLLKKRKHSISVEDVEGVEKKIKKETPQVSCSGIKNNKKKKKKDKNKKSDLDDEQKNSSFEISDSENNQKPLIENVDTSTLKLAEAITSDDDKKDISIEQNNTESIIKKKRKRNKGKKVKLDSNLTSPVLRIMSKTEWRKLRNQFLNMQRQKMSLLKAQLRRPKYNENYNAKYCEKTDKNNEAITNVENVNVDLPKNNDIRVKYEPGVILKIEFANPIESDKIFKTEAKTDSRVKFVDVVHNSEAYVRCDCQETAINIAKENRWPQTRLLKGEEEKLYWDKILRDREMKCVKQKETKKPRGREKLIKKAEKRLAQHLKIKLTYVQHIRII</sequence>
<feature type="domain" description="HTH La-type RNA-binding" evidence="10">
    <location>
        <begin position="160"/>
        <end position="247"/>
    </location>
</feature>
<dbReference type="PANTHER" id="PTHR22792:SF62">
    <property type="entry name" value="LA-RELATED PROTEIN 7"/>
    <property type="match status" value="1"/>
</dbReference>
<dbReference type="PROSITE" id="PS51939">
    <property type="entry name" value="XRRM"/>
    <property type="match status" value="1"/>
</dbReference>
<protein>
    <submittedName>
        <fullName evidence="12">Uncharacterized protein</fullName>
    </submittedName>
</protein>
<evidence type="ECO:0000256" key="7">
    <source>
        <dbReference type="PROSITE-ProRule" id="PRU00332"/>
    </source>
</evidence>
<dbReference type="Pfam" id="PF00076">
    <property type="entry name" value="RRM_1"/>
    <property type="match status" value="1"/>
</dbReference>
<dbReference type="InterPro" id="IPR012677">
    <property type="entry name" value="Nucleotide-bd_a/b_plait_sf"/>
</dbReference>
<evidence type="ECO:0000256" key="3">
    <source>
        <dbReference type="ARBA" id="ARBA00022884"/>
    </source>
</evidence>
<keyword evidence="3 7" id="KW-0694">RNA-binding</keyword>
<dbReference type="InterPro" id="IPR014886">
    <property type="entry name" value="La_xRRM"/>
</dbReference>
<dbReference type="InterPro" id="IPR002344">
    <property type="entry name" value="Lupus_La"/>
</dbReference>
<dbReference type="SUPFAM" id="SSF46785">
    <property type="entry name" value="Winged helix' DNA-binding domain"/>
    <property type="match status" value="1"/>
</dbReference>
<dbReference type="SMART" id="SM00360">
    <property type="entry name" value="RRM"/>
    <property type="match status" value="1"/>
</dbReference>
<feature type="domain" description="XRRM" evidence="11">
    <location>
        <begin position="553"/>
        <end position="661"/>
    </location>
</feature>
<dbReference type="PROSITE" id="PS50961">
    <property type="entry name" value="HTH_LA"/>
    <property type="match status" value="1"/>
</dbReference>
<keyword evidence="13" id="KW-1185">Reference proteome</keyword>
<dbReference type="GO" id="GO:0003723">
    <property type="term" value="F:RNA binding"/>
    <property type="evidence" value="ECO:0007669"/>
    <property type="project" value="UniProtKB-UniRule"/>
</dbReference>
<dbReference type="OrthoDB" id="439993at2759"/>
<keyword evidence="6" id="KW-0539">Nucleus</keyword>
<comment type="similarity">
    <text evidence="2">Belongs to the LARP7 family.</text>
</comment>
<dbReference type="SMART" id="SM00715">
    <property type="entry name" value="LA"/>
    <property type="match status" value="1"/>
</dbReference>
<evidence type="ECO:0000259" key="11">
    <source>
        <dbReference type="PROSITE" id="PS51939"/>
    </source>
</evidence>
<dbReference type="AlphaFoldDB" id="A0A6G0TE00"/>
<accession>A0A6G0TE00</accession>
<comment type="subcellular location">
    <subcellularLocation>
        <location evidence="1">Nucleus</location>
    </subcellularLocation>
</comment>
<evidence type="ECO:0000259" key="10">
    <source>
        <dbReference type="PROSITE" id="PS50961"/>
    </source>
</evidence>
<evidence type="ECO:0000259" key="9">
    <source>
        <dbReference type="PROSITE" id="PS50102"/>
    </source>
</evidence>
<dbReference type="PRINTS" id="PR00302">
    <property type="entry name" value="LUPUSLA"/>
</dbReference>
<dbReference type="InterPro" id="IPR036388">
    <property type="entry name" value="WH-like_DNA-bd_sf"/>
</dbReference>
<dbReference type="Proteomes" id="UP000475862">
    <property type="component" value="Unassembled WGS sequence"/>
</dbReference>
<keyword evidence="4" id="KW-0805">Transcription regulation</keyword>
<evidence type="ECO:0000256" key="5">
    <source>
        <dbReference type="ARBA" id="ARBA00023163"/>
    </source>
</evidence>
<dbReference type="InterPro" id="IPR000504">
    <property type="entry name" value="RRM_dom"/>
</dbReference>
<dbReference type="GO" id="GO:0005634">
    <property type="term" value="C:nucleus"/>
    <property type="evidence" value="ECO:0007669"/>
    <property type="project" value="UniProtKB-SubCell"/>
</dbReference>
<feature type="region of interest" description="Disordered" evidence="8">
    <location>
        <begin position="376"/>
        <end position="424"/>
    </location>
</feature>
<evidence type="ECO:0000256" key="1">
    <source>
        <dbReference type="ARBA" id="ARBA00004123"/>
    </source>
</evidence>
<dbReference type="Pfam" id="PF05383">
    <property type="entry name" value="La"/>
    <property type="match status" value="1"/>
</dbReference>
<evidence type="ECO:0000256" key="8">
    <source>
        <dbReference type="SAM" id="MobiDB-lite"/>
    </source>
</evidence>
<evidence type="ECO:0000313" key="12">
    <source>
        <dbReference type="EMBL" id="KAE9530704.1"/>
    </source>
</evidence>
<dbReference type="GO" id="GO:0006396">
    <property type="term" value="P:RNA processing"/>
    <property type="evidence" value="ECO:0007669"/>
    <property type="project" value="InterPro"/>
</dbReference>
<dbReference type="Gene3D" id="3.30.70.330">
    <property type="match status" value="2"/>
</dbReference>
<feature type="compositionally biased region" description="Polar residues" evidence="8">
    <location>
        <begin position="407"/>
        <end position="424"/>
    </location>
</feature>
<dbReference type="EMBL" id="VYZN01000042">
    <property type="protein sequence ID" value="KAE9530704.1"/>
    <property type="molecule type" value="Genomic_DNA"/>
</dbReference>
<dbReference type="InterPro" id="IPR035979">
    <property type="entry name" value="RBD_domain_sf"/>
</dbReference>
<dbReference type="InterPro" id="IPR045180">
    <property type="entry name" value="La_dom_prot"/>
</dbReference>
<dbReference type="Pfam" id="PF08777">
    <property type="entry name" value="RRM_3"/>
    <property type="match status" value="1"/>
</dbReference>